<comment type="caution">
    <text evidence="1">The sequence shown here is derived from an EMBL/GenBank/DDBJ whole genome shotgun (WGS) entry which is preliminary data.</text>
</comment>
<reference evidence="1 2" key="1">
    <citation type="submission" date="2021-06" db="EMBL/GenBank/DDBJ databases">
        <authorList>
            <person name="Kallberg Y."/>
            <person name="Tangrot J."/>
            <person name="Rosling A."/>
        </authorList>
    </citation>
    <scope>NUCLEOTIDE SEQUENCE [LARGE SCALE GENOMIC DNA]</scope>
    <source>
        <strain evidence="1 2">120-4 pot B 10/14</strain>
    </source>
</reference>
<accession>A0ABN7XPJ1</accession>
<dbReference type="Proteomes" id="UP000789901">
    <property type="component" value="Unassembled WGS sequence"/>
</dbReference>
<evidence type="ECO:0000313" key="2">
    <source>
        <dbReference type="Proteomes" id="UP000789901"/>
    </source>
</evidence>
<name>A0ABN7XPJ1_GIGMA</name>
<keyword evidence="2" id="KW-1185">Reference proteome</keyword>
<evidence type="ECO:0000313" key="1">
    <source>
        <dbReference type="EMBL" id="CAG8856410.1"/>
    </source>
</evidence>
<feature type="non-terminal residue" evidence="1">
    <location>
        <position position="69"/>
    </location>
</feature>
<organism evidence="1 2">
    <name type="scientific">Gigaspora margarita</name>
    <dbReference type="NCBI Taxonomy" id="4874"/>
    <lineage>
        <taxon>Eukaryota</taxon>
        <taxon>Fungi</taxon>
        <taxon>Fungi incertae sedis</taxon>
        <taxon>Mucoromycota</taxon>
        <taxon>Glomeromycotina</taxon>
        <taxon>Glomeromycetes</taxon>
        <taxon>Diversisporales</taxon>
        <taxon>Gigasporaceae</taxon>
        <taxon>Gigaspora</taxon>
    </lineage>
</organism>
<feature type="non-terminal residue" evidence="1">
    <location>
        <position position="1"/>
    </location>
</feature>
<protein>
    <submittedName>
        <fullName evidence="1">2902_t:CDS:1</fullName>
    </submittedName>
</protein>
<dbReference type="EMBL" id="CAJVQB010159725">
    <property type="protein sequence ID" value="CAG8856410.1"/>
    <property type="molecule type" value="Genomic_DNA"/>
</dbReference>
<proteinExistence type="predicted"/>
<gene>
    <name evidence="1" type="ORF">GMARGA_LOCUS45231</name>
</gene>
<sequence>FTQIAIEKKQNSKTVELINQISQTSDNIPPSSTPQLCQYTCPKCSKSITCRIYNNKHYPNESYILVDKK</sequence>